<evidence type="ECO:0000256" key="6">
    <source>
        <dbReference type="RuleBase" id="RU003915"/>
    </source>
</evidence>
<protein>
    <recommendedName>
        <fullName evidence="6">Peptidyl-prolyl cis-trans isomerase</fullName>
        <ecNumber evidence="6">5.2.1.8</ecNumber>
    </recommendedName>
</protein>
<feature type="domain" description="PPIase FKBP-type" evidence="8">
    <location>
        <begin position="204"/>
        <end position="293"/>
    </location>
</feature>
<dbReference type="PANTHER" id="PTHR43811">
    <property type="entry name" value="FKBP-TYPE PEPTIDYL-PROLYL CIS-TRANS ISOMERASE FKPA"/>
    <property type="match status" value="1"/>
</dbReference>
<dbReference type="SUPFAM" id="SSF54534">
    <property type="entry name" value="FKBP-like"/>
    <property type="match status" value="2"/>
</dbReference>
<evidence type="ECO:0000259" key="8">
    <source>
        <dbReference type="PROSITE" id="PS50059"/>
    </source>
</evidence>
<dbReference type="PROSITE" id="PS50059">
    <property type="entry name" value="FKBP_PPIASE"/>
    <property type="match status" value="2"/>
</dbReference>
<keyword evidence="4 5" id="KW-0413">Isomerase</keyword>
<dbReference type="EC" id="5.2.1.8" evidence="6"/>
<evidence type="ECO:0000256" key="3">
    <source>
        <dbReference type="ARBA" id="ARBA00023110"/>
    </source>
</evidence>
<proteinExistence type="inferred from homology"/>
<comment type="catalytic activity">
    <reaction evidence="1 5 6">
        <text>[protein]-peptidylproline (omega=180) = [protein]-peptidylproline (omega=0)</text>
        <dbReference type="Rhea" id="RHEA:16237"/>
        <dbReference type="Rhea" id="RHEA-COMP:10747"/>
        <dbReference type="Rhea" id="RHEA-COMP:10748"/>
        <dbReference type="ChEBI" id="CHEBI:83833"/>
        <dbReference type="ChEBI" id="CHEBI:83834"/>
        <dbReference type="EC" id="5.2.1.8"/>
    </reaction>
</comment>
<dbReference type="RefSeq" id="WP_323295983.1">
    <property type="nucleotide sequence ID" value="NZ_JAYFUM010000007.1"/>
</dbReference>
<evidence type="ECO:0000313" key="9">
    <source>
        <dbReference type="EMBL" id="MEA5138819.1"/>
    </source>
</evidence>
<keyword evidence="3 5" id="KW-0697">Rotamase</keyword>
<evidence type="ECO:0000256" key="5">
    <source>
        <dbReference type="PROSITE-ProRule" id="PRU00277"/>
    </source>
</evidence>
<evidence type="ECO:0000256" key="1">
    <source>
        <dbReference type="ARBA" id="ARBA00000971"/>
    </source>
</evidence>
<gene>
    <name evidence="9" type="ORF">VB248_06735</name>
</gene>
<comment type="similarity">
    <text evidence="2 6">Belongs to the FKBP-type PPIase family.</text>
</comment>
<evidence type="ECO:0000313" key="10">
    <source>
        <dbReference type="Proteomes" id="UP001302949"/>
    </source>
</evidence>
<dbReference type="Gene3D" id="3.10.50.40">
    <property type="match status" value="2"/>
</dbReference>
<dbReference type="InterPro" id="IPR001179">
    <property type="entry name" value="PPIase_FKBP_dom"/>
</dbReference>
<evidence type="ECO:0000256" key="7">
    <source>
        <dbReference type="SAM" id="SignalP"/>
    </source>
</evidence>
<feature type="signal peptide" evidence="7">
    <location>
        <begin position="1"/>
        <end position="29"/>
    </location>
</feature>
<accession>A0ABU5Q8V3</accession>
<comment type="caution">
    <text evidence="9">The sequence shown here is derived from an EMBL/GenBank/DDBJ whole genome shotgun (WGS) entry which is preliminary data.</text>
</comment>
<reference evidence="9 10" key="1">
    <citation type="submission" date="2023-12" db="EMBL/GenBank/DDBJ databases">
        <title>Novel species of the genus Arcicella isolated from rivers.</title>
        <authorList>
            <person name="Lu H."/>
        </authorList>
    </citation>
    <scope>NUCLEOTIDE SEQUENCE [LARGE SCALE GENOMIC DNA]</scope>
    <source>
        <strain evidence="9 10">KCTC 23307</strain>
    </source>
</reference>
<dbReference type="Proteomes" id="UP001302949">
    <property type="component" value="Unassembled WGS sequence"/>
</dbReference>
<dbReference type="GO" id="GO:0003755">
    <property type="term" value="F:peptidyl-prolyl cis-trans isomerase activity"/>
    <property type="evidence" value="ECO:0007669"/>
    <property type="project" value="UniProtKB-EC"/>
</dbReference>
<dbReference type="InterPro" id="IPR046357">
    <property type="entry name" value="PPIase_dom_sf"/>
</dbReference>
<evidence type="ECO:0000256" key="4">
    <source>
        <dbReference type="ARBA" id="ARBA00023235"/>
    </source>
</evidence>
<feature type="domain" description="PPIase FKBP-type" evidence="8">
    <location>
        <begin position="76"/>
        <end position="164"/>
    </location>
</feature>
<evidence type="ECO:0000256" key="2">
    <source>
        <dbReference type="ARBA" id="ARBA00006577"/>
    </source>
</evidence>
<dbReference type="Pfam" id="PF00254">
    <property type="entry name" value="FKBP_C"/>
    <property type="match status" value="2"/>
</dbReference>
<organism evidence="9 10">
    <name type="scientific">Arcicella rigui</name>
    <dbReference type="NCBI Taxonomy" id="797020"/>
    <lineage>
        <taxon>Bacteria</taxon>
        <taxon>Pseudomonadati</taxon>
        <taxon>Bacteroidota</taxon>
        <taxon>Cytophagia</taxon>
        <taxon>Cytophagales</taxon>
        <taxon>Flectobacillaceae</taxon>
        <taxon>Arcicella</taxon>
    </lineage>
</organism>
<dbReference type="PROSITE" id="PS51257">
    <property type="entry name" value="PROKAR_LIPOPROTEIN"/>
    <property type="match status" value="1"/>
</dbReference>
<sequence length="295" mass="32328">MMKFKLFNFLLLGALVGLLSSCLSKVVLEDDIIVQQNETQIQQYISSKNLSMQKAANGVYYVITKKNDSGRTLLLGDTVRLHYVLTRLSDDVKIDSSSVLKNQPFTFYNNGVNTNIFLKMLPQMKEGEQATFILPSSLAGGSANFPNLPANSPLRCDITYFYTYGEEATIDHYIAKNNITVTEKTTEGVRYIKTKEGAADLISGKVAKVKYTGKFLNGEIFDTNLNTTDSLSITVGATSTSFVTGFVIGVNKMRLGEKATIIFPSSLGYGTSGSSRIPGSTPLIFELEIVALKDK</sequence>
<keyword evidence="10" id="KW-1185">Reference proteome</keyword>
<dbReference type="PANTHER" id="PTHR43811:SF19">
    <property type="entry name" value="39 KDA FK506-BINDING NUCLEAR PROTEIN"/>
    <property type="match status" value="1"/>
</dbReference>
<feature type="chain" id="PRO_5047416281" description="Peptidyl-prolyl cis-trans isomerase" evidence="7">
    <location>
        <begin position="30"/>
        <end position="295"/>
    </location>
</feature>
<name>A0ABU5Q8V3_9BACT</name>
<dbReference type="EMBL" id="JAYFUM010000007">
    <property type="protein sequence ID" value="MEA5138819.1"/>
    <property type="molecule type" value="Genomic_DNA"/>
</dbReference>
<keyword evidence="7" id="KW-0732">Signal</keyword>